<proteinExistence type="predicted"/>
<name>A0ABS7TN45_9BACT</name>
<dbReference type="EMBL" id="JAIRAU010000008">
    <property type="protein sequence ID" value="MBZ5709654.1"/>
    <property type="molecule type" value="Genomic_DNA"/>
</dbReference>
<keyword evidence="2" id="KW-1185">Reference proteome</keyword>
<accession>A0ABS7TN45</accession>
<comment type="caution">
    <text evidence="1">The sequence shown here is derived from an EMBL/GenBank/DDBJ whole genome shotgun (WGS) entry which is preliminary data.</text>
</comment>
<reference evidence="1" key="1">
    <citation type="submission" date="2021-08" db="EMBL/GenBank/DDBJ databases">
        <authorList>
            <person name="Stevens D.C."/>
        </authorList>
    </citation>
    <scope>NUCLEOTIDE SEQUENCE</scope>
    <source>
        <strain evidence="1">DSM 53165</strain>
    </source>
</reference>
<gene>
    <name evidence="1" type="ORF">K7C98_10305</name>
</gene>
<protein>
    <submittedName>
        <fullName evidence="1">Uncharacterized protein</fullName>
    </submittedName>
</protein>
<sequence>MSEPILIRLNSDTDFDGATQVALRRSDLTNDAPRHYTGRVAGAGVVMPDFFDLFSPEAVKMVGVASSHNNPHSVLRVIDEGGRTREQVSLTTGFQYVLLHARDRLALHTRNGGPTVVELSINEASEAEHFRWAVSRSPGLSPTRLRIVRRSAFVPTFTGAPWMPSFAWDDGAGLLSVADDVGTGPIPLSAICPFPRHFGAFLSVRFAGSANDGRVYVVDALTRSHSAPVVVLPDVTWSRVQYVSHDDHIVLEATASASVLLCDIELVRVAPGDRLRGRYAHEL</sequence>
<dbReference type="Proteomes" id="UP001139031">
    <property type="component" value="Unassembled WGS sequence"/>
</dbReference>
<evidence type="ECO:0000313" key="1">
    <source>
        <dbReference type="EMBL" id="MBZ5709654.1"/>
    </source>
</evidence>
<organism evidence="1 2">
    <name type="scientific">Nannocystis pusilla</name>
    <dbReference type="NCBI Taxonomy" id="889268"/>
    <lineage>
        <taxon>Bacteria</taxon>
        <taxon>Pseudomonadati</taxon>
        <taxon>Myxococcota</taxon>
        <taxon>Polyangia</taxon>
        <taxon>Nannocystales</taxon>
        <taxon>Nannocystaceae</taxon>
        <taxon>Nannocystis</taxon>
    </lineage>
</organism>
<dbReference type="RefSeq" id="WP_224191426.1">
    <property type="nucleotide sequence ID" value="NZ_JAIRAU010000008.1"/>
</dbReference>
<evidence type="ECO:0000313" key="2">
    <source>
        <dbReference type="Proteomes" id="UP001139031"/>
    </source>
</evidence>